<dbReference type="GO" id="GO:0036396">
    <property type="term" value="C:RNA N6-methyladenosine methyltransferase complex"/>
    <property type="evidence" value="ECO:0007669"/>
    <property type="project" value="TreeGrafter"/>
</dbReference>
<evidence type="ECO:0000256" key="3">
    <source>
        <dbReference type="ARBA" id="ARBA00032942"/>
    </source>
</evidence>
<proteinExistence type="inferred from homology"/>
<feature type="region of interest" description="Disordered" evidence="6">
    <location>
        <begin position="19"/>
        <end position="74"/>
    </location>
</feature>
<organism evidence="7 8">
    <name type="scientific">Actinia tenebrosa</name>
    <name type="common">Australian red waratah sea anemone</name>
    <dbReference type="NCBI Taxonomy" id="6105"/>
    <lineage>
        <taxon>Eukaryota</taxon>
        <taxon>Metazoa</taxon>
        <taxon>Cnidaria</taxon>
        <taxon>Anthozoa</taxon>
        <taxon>Hexacorallia</taxon>
        <taxon>Actiniaria</taxon>
        <taxon>Actiniidae</taxon>
        <taxon>Actinia</taxon>
    </lineage>
</organism>
<dbReference type="SUPFAM" id="SSF53335">
    <property type="entry name" value="S-adenosyl-L-methionine-dependent methyltransferases"/>
    <property type="match status" value="1"/>
</dbReference>
<keyword evidence="7" id="KW-1185">Reference proteome</keyword>
<dbReference type="FunCoup" id="A0A6P8J5F1">
    <property type="interactions" value="2229"/>
</dbReference>
<dbReference type="KEGG" id="aten:116308593"/>
<dbReference type="PROSITE" id="PS51143">
    <property type="entry name" value="MT_A70"/>
    <property type="match status" value="1"/>
</dbReference>
<dbReference type="InParanoid" id="A0A6P8J5F1"/>
<evidence type="ECO:0000313" key="7">
    <source>
        <dbReference type="Proteomes" id="UP000515163"/>
    </source>
</evidence>
<gene>
    <name evidence="8" type="primary">LOC116308593</name>
</gene>
<dbReference type="AlphaFoldDB" id="A0A6P8J5F1"/>
<name>A0A6P8J5F1_ACTTE</name>
<feature type="compositionally biased region" description="Gly residues" evidence="6">
    <location>
        <begin position="419"/>
        <end position="469"/>
    </location>
</feature>
<dbReference type="InterPro" id="IPR029063">
    <property type="entry name" value="SAM-dependent_MTases_sf"/>
</dbReference>
<dbReference type="Pfam" id="PF05063">
    <property type="entry name" value="MT-A70"/>
    <property type="match status" value="1"/>
</dbReference>
<dbReference type="OrthoDB" id="14833at2759"/>
<sequence>MGDRLKEIRERSKLRRQLLAQQLGASDADNIGQLLGSKHEREEKKPESKEETSAETEINEPVTKRKTIEAEVTLPGISAGPAKVLVSEEREDKTEEGDEDTYETVEEEYKDSSHFLKGTQSANPHNDYCQHFVDTGQRPHNFIRDVGLADRFEEYPKLRELIRLKDEVIAKRASPPMYLRADLMSYDVGDLDCKFDVILVDPPLEEYQRRDAGVSFNWKPWSWEEIMKLDIEEVAAQRSFIFLWCGSHEGLTEGRKCLRKWGYRRCEDICWIKTNKTNPGNTKYLEPNAIFQHTKEHCLMGIKGTVRRSTDGDFIHANVDIDLIITEEPPGGSLEKPTEIFHIIEHFCLGRRRLHLFGDDSTLRPGWLTVGPNLSSSNFSSETYKTYFSNGPEDYLVGSTQEIESLRPKSPVAKNKGGDNSGRGGSSRGGSRGNMSGRGGSRGGMRGGPGGMGGRGMIARGGGYQGNGRGFQPRM</sequence>
<evidence type="ECO:0000256" key="6">
    <source>
        <dbReference type="SAM" id="MobiDB-lite"/>
    </source>
</evidence>
<dbReference type="PANTHER" id="PTHR13107:SF0">
    <property type="entry name" value="N6-ADENOSINE-METHYLTRANSFERASE NON-CATALYTIC SUBUNIT"/>
    <property type="match status" value="1"/>
</dbReference>
<dbReference type="Proteomes" id="UP000515163">
    <property type="component" value="Unplaced"/>
</dbReference>
<keyword evidence="2" id="KW-0539">Nucleus</keyword>
<evidence type="ECO:0000256" key="1">
    <source>
        <dbReference type="ARBA" id="ARBA00004123"/>
    </source>
</evidence>
<evidence type="ECO:0000256" key="4">
    <source>
        <dbReference type="ARBA" id="ARBA00049757"/>
    </source>
</evidence>
<comment type="similarity">
    <text evidence="5">Belongs to the MT-A70-like family.</text>
</comment>
<dbReference type="InterPro" id="IPR045123">
    <property type="entry name" value="METTL14-like"/>
</dbReference>
<dbReference type="PROSITE" id="PS51592">
    <property type="entry name" value="SAM_MTA70L_2"/>
    <property type="match status" value="1"/>
</dbReference>
<evidence type="ECO:0000256" key="5">
    <source>
        <dbReference type="PROSITE-ProRule" id="PRU00489"/>
    </source>
</evidence>
<dbReference type="RefSeq" id="XP_031574912.1">
    <property type="nucleotide sequence ID" value="XM_031719052.1"/>
</dbReference>
<comment type="subcellular location">
    <subcellularLocation>
        <location evidence="1">Nucleus</location>
    </subcellularLocation>
</comment>
<evidence type="ECO:0000256" key="2">
    <source>
        <dbReference type="ARBA" id="ARBA00023242"/>
    </source>
</evidence>
<accession>A0A6P8J5F1</accession>
<dbReference type="GO" id="GO:0003729">
    <property type="term" value="F:mRNA binding"/>
    <property type="evidence" value="ECO:0007669"/>
    <property type="project" value="TreeGrafter"/>
</dbReference>
<feature type="region of interest" description="Disordered" evidence="6">
    <location>
        <begin position="405"/>
        <end position="475"/>
    </location>
</feature>
<dbReference type="PANTHER" id="PTHR13107">
    <property type="entry name" value="N6-ADENOSINE-METHYLTRANSFERASE NON-CATALYTIC SUBUNIT"/>
    <property type="match status" value="1"/>
</dbReference>
<dbReference type="GO" id="GO:0005634">
    <property type="term" value="C:nucleus"/>
    <property type="evidence" value="ECO:0007669"/>
    <property type="project" value="UniProtKB-SubCell"/>
</dbReference>
<dbReference type="GeneID" id="116308593"/>
<evidence type="ECO:0000313" key="8">
    <source>
        <dbReference type="RefSeq" id="XP_031574912.1"/>
    </source>
</evidence>
<reference evidence="8" key="1">
    <citation type="submission" date="2025-08" db="UniProtKB">
        <authorList>
            <consortium name="RefSeq"/>
        </authorList>
    </citation>
    <scope>IDENTIFICATION</scope>
    <source>
        <tissue evidence="8">Tentacle</tissue>
    </source>
</reference>
<protein>
    <recommendedName>
        <fullName evidence="4">N(6)-adenosine-methyltransferase non-catalytic subunit METTL14</fullName>
    </recommendedName>
    <alternativeName>
        <fullName evidence="3">Methyltransferase-like protein 14</fullName>
    </alternativeName>
</protein>
<dbReference type="InterPro" id="IPR007757">
    <property type="entry name" value="MT-A70-like"/>
</dbReference>
<feature type="compositionally biased region" description="Basic and acidic residues" evidence="6">
    <location>
        <begin position="37"/>
        <end position="52"/>
    </location>
</feature>